<evidence type="ECO:0000313" key="2">
    <source>
        <dbReference type="EMBL" id="KFM59215.1"/>
    </source>
</evidence>
<dbReference type="AlphaFoldDB" id="A0A087T276"/>
<dbReference type="EMBL" id="KK113056">
    <property type="protein sequence ID" value="KFM59215.1"/>
    <property type="molecule type" value="Genomic_DNA"/>
</dbReference>
<reference evidence="2 3" key="1">
    <citation type="submission" date="2013-11" db="EMBL/GenBank/DDBJ databases">
        <title>Genome sequencing of Stegodyphus mimosarum.</title>
        <authorList>
            <person name="Bechsgaard J."/>
        </authorList>
    </citation>
    <scope>NUCLEOTIDE SEQUENCE [LARGE SCALE GENOMIC DNA]</scope>
</reference>
<keyword evidence="3" id="KW-1185">Reference proteome</keyword>
<gene>
    <name evidence="2" type="ORF">X975_24587</name>
</gene>
<evidence type="ECO:0000256" key="1">
    <source>
        <dbReference type="SAM" id="MobiDB-lite"/>
    </source>
</evidence>
<organism evidence="2 3">
    <name type="scientific">Stegodyphus mimosarum</name>
    <name type="common">African social velvet spider</name>
    <dbReference type="NCBI Taxonomy" id="407821"/>
    <lineage>
        <taxon>Eukaryota</taxon>
        <taxon>Metazoa</taxon>
        <taxon>Ecdysozoa</taxon>
        <taxon>Arthropoda</taxon>
        <taxon>Chelicerata</taxon>
        <taxon>Arachnida</taxon>
        <taxon>Araneae</taxon>
        <taxon>Araneomorphae</taxon>
        <taxon>Entelegynae</taxon>
        <taxon>Eresoidea</taxon>
        <taxon>Eresidae</taxon>
        <taxon>Stegodyphus</taxon>
    </lineage>
</organism>
<protein>
    <submittedName>
        <fullName evidence="2">Uncharacterized protein</fullName>
    </submittedName>
</protein>
<feature type="region of interest" description="Disordered" evidence="1">
    <location>
        <begin position="1"/>
        <end position="31"/>
    </location>
</feature>
<proteinExistence type="predicted"/>
<evidence type="ECO:0000313" key="3">
    <source>
        <dbReference type="Proteomes" id="UP000054359"/>
    </source>
</evidence>
<accession>A0A087T276</accession>
<name>A0A087T276_STEMI</name>
<sequence length="96" mass="11073">MRRWQRKVPNDDQNNSKQKSPSTNQPVQIRNHKWWPSQVRRLERNAALAKAMGNRRQSSPSGAYGEKILLKTGKGVMSSPERSSVIYDSLWNLPLK</sequence>
<feature type="non-terminal residue" evidence="2">
    <location>
        <position position="96"/>
    </location>
</feature>
<dbReference type="Proteomes" id="UP000054359">
    <property type="component" value="Unassembled WGS sequence"/>
</dbReference>
<feature type="compositionally biased region" description="Polar residues" evidence="1">
    <location>
        <begin position="11"/>
        <end position="28"/>
    </location>
</feature>